<evidence type="ECO:0000256" key="3">
    <source>
        <dbReference type="ARBA" id="ARBA00022448"/>
    </source>
</evidence>
<comment type="similarity">
    <text evidence="2">Belongs to the BCCT transporter (TC 2.A.15) family.</text>
</comment>
<dbReference type="InterPro" id="IPR000060">
    <property type="entry name" value="BCCT_transptr"/>
</dbReference>
<dbReference type="NCBIfam" id="TIGR00842">
    <property type="entry name" value="bcct"/>
    <property type="match status" value="1"/>
</dbReference>
<dbReference type="Pfam" id="PF02028">
    <property type="entry name" value="BCCT"/>
    <property type="match status" value="1"/>
</dbReference>
<evidence type="ECO:0000313" key="10">
    <source>
        <dbReference type="Proteomes" id="UP001268683"/>
    </source>
</evidence>
<feature type="transmembrane region" description="Helical" evidence="8">
    <location>
        <begin position="20"/>
        <end position="37"/>
    </location>
</feature>
<keyword evidence="5 8" id="KW-0812">Transmembrane</keyword>
<evidence type="ECO:0000256" key="4">
    <source>
        <dbReference type="ARBA" id="ARBA00022475"/>
    </source>
</evidence>
<gene>
    <name evidence="9" type="ORF">QGN29_10720</name>
</gene>
<name>A0AA52H8N1_9PROT</name>
<keyword evidence="10" id="KW-1185">Reference proteome</keyword>
<dbReference type="PANTHER" id="PTHR30047:SF7">
    <property type="entry name" value="HIGH-AFFINITY CHOLINE TRANSPORT PROTEIN"/>
    <property type="match status" value="1"/>
</dbReference>
<dbReference type="Proteomes" id="UP001268683">
    <property type="component" value="Chromosome"/>
</dbReference>
<evidence type="ECO:0000256" key="8">
    <source>
        <dbReference type="SAM" id="Phobius"/>
    </source>
</evidence>
<keyword evidence="7 8" id="KW-0472">Membrane</keyword>
<dbReference type="KEGG" id="tmk:QGN29_10720"/>
<feature type="transmembrane region" description="Helical" evidence="8">
    <location>
        <begin position="57"/>
        <end position="77"/>
    </location>
</feature>
<evidence type="ECO:0000313" key="9">
    <source>
        <dbReference type="EMBL" id="WND02019.1"/>
    </source>
</evidence>
<evidence type="ECO:0000256" key="2">
    <source>
        <dbReference type="ARBA" id="ARBA00005658"/>
    </source>
</evidence>
<dbReference type="PANTHER" id="PTHR30047">
    <property type="entry name" value="HIGH-AFFINITY CHOLINE TRANSPORT PROTEIN-RELATED"/>
    <property type="match status" value="1"/>
</dbReference>
<dbReference type="EMBL" id="CP123872">
    <property type="protein sequence ID" value="WND02019.1"/>
    <property type="molecule type" value="Genomic_DNA"/>
</dbReference>
<evidence type="ECO:0000256" key="6">
    <source>
        <dbReference type="ARBA" id="ARBA00022989"/>
    </source>
</evidence>
<feature type="transmembrane region" description="Helical" evidence="8">
    <location>
        <begin position="476"/>
        <end position="496"/>
    </location>
</feature>
<feature type="transmembrane region" description="Helical" evidence="8">
    <location>
        <begin position="267"/>
        <end position="290"/>
    </location>
</feature>
<feature type="transmembrane region" description="Helical" evidence="8">
    <location>
        <begin position="396"/>
        <end position="424"/>
    </location>
</feature>
<dbReference type="PROSITE" id="PS01303">
    <property type="entry name" value="BCCT"/>
    <property type="match status" value="1"/>
</dbReference>
<keyword evidence="3" id="KW-0813">Transport</keyword>
<evidence type="ECO:0000256" key="1">
    <source>
        <dbReference type="ARBA" id="ARBA00004651"/>
    </source>
</evidence>
<feature type="transmembrane region" description="Helical" evidence="8">
    <location>
        <begin position="188"/>
        <end position="214"/>
    </location>
</feature>
<keyword evidence="4" id="KW-1003">Cell membrane</keyword>
<evidence type="ECO:0000256" key="7">
    <source>
        <dbReference type="ARBA" id="ARBA00023136"/>
    </source>
</evidence>
<feature type="transmembrane region" description="Helical" evidence="8">
    <location>
        <begin position="145"/>
        <end position="168"/>
    </location>
</feature>
<reference evidence="9" key="1">
    <citation type="submission" date="2023-04" db="EMBL/GenBank/DDBJ databases">
        <title>Complete genome sequence of Temperatibacter marinus.</title>
        <authorList>
            <person name="Rong J.-C."/>
            <person name="Yi M.-L."/>
            <person name="Zhao Q."/>
        </authorList>
    </citation>
    <scope>NUCLEOTIDE SEQUENCE</scope>
    <source>
        <strain evidence="9">NBRC 110045</strain>
    </source>
</reference>
<feature type="transmembrane region" description="Helical" evidence="8">
    <location>
        <begin position="234"/>
        <end position="255"/>
    </location>
</feature>
<protein>
    <submittedName>
        <fullName evidence="9">BCCT family transporter</fullName>
    </submittedName>
</protein>
<accession>A0AA52H8N1</accession>
<dbReference type="GO" id="GO:0022857">
    <property type="term" value="F:transmembrane transporter activity"/>
    <property type="evidence" value="ECO:0007669"/>
    <property type="project" value="InterPro"/>
</dbReference>
<organism evidence="9 10">
    <name type="scientific">Temperatibacter marinus</name>
    <dbReference type="NCBI Taxonomy" id="1456591"/>
    <lineage>
        <taxon>Bacteria</taxon>
        <taxon>Pseudomonadati</taxon>
        <taxon>Pseudomonadota</taxon>
        <taxon>Alphaproteobacteria</taxon>
        <taxon>Kordiimonadales</taxon>
        <taxon>Temperatibacteraceae</taxon>
        <taxon>Temperatibacter</taxon>
    </lineage>
</organism>
<proteinExistence type="inferred from homology"/>
<dbReference type="AlphaFoldDB" id="A0AA52H8N1"/>
<feature type="transmembrane region" description="Helical" evidence="8">
    <location>
        <begin position="98"/>
        <end position="125"/>
    </location>
</feature>
<evidence type="ECO:0000256" key="5">
    <source>
        <dbReference type="ARBA" id="ARBA00022692"/>
    </source>
</evidence>
<keyword evidence="6 8" id="KW-1133">Transmembrane helix</keyword>
<dbReference type="GO" id="GO:0005886">
    <property type="term" value="C:plasma membrane"/>
    <property type="evidence" value="ECO:0007669"/>
    <property type="project" value="UniProtKB-SubCell"/>
</dbReference>
<dbReference type="RefSeq" id="WP_310797854.1">
    <property type="nucleotide sequence ID" value="NZ_CP123872.1"/>
</dbReference>
<feature type="transmembrane region" description="Helical" evidence="8">
    <location>
        <begin position="353"/>
        <end position="376"/>
    </location>
</feature>
<dbReference type="InterPro" id="IPR018093">
    <property type="entry name" value="BCCT_CS"/>
</dbReference>
<comment type="subcellular location">
    <subcellularLocation>
        <location evidence="1">Cell membrane</location>
        <topology evidence="1">Multi-pass membrane protein</topology>
    </subcellularLocation>
</comment>
<sequence length="671" mass="73791">MQQKNPLEDQMTKGYLPATFLPAAIIIIILVSLTVIFPDQAGTTFSNLNGFITKSFGWFYTLSVVIFLSVCLIIAFSKFGQTRLGADNEKPRYNFMSWVAMLFSAGMGIGLLFFSVGEPILHYITPPIALESHDQLAKQAVNLTFLHWGLHGWAIYTIIGLCLAYFGFRHGLPLTIRSALYPLIGDRIYGPIGHIVDVTAVLGTLFGVATSLGFGASQINSGLNFLFDVPVSNTVQIFLIIGISGLATISVVAGLDAGIKRLSEINLILALGLLVFVVALGPTVLIFSGFTENIGNYLSAIIDRGMRVGVYSDEDGWINSWTIFYWGWWISWSPFVGMFIARISRGRTIREFIFGVLFVPTLLVFFWMTTFGNTALDMVGNGFEELALQVKDNMPIALFVFLDQLPFSMITSILALVLIVTFFVTSSDSGSLVIDIITSGGRIENPVWQRIFWAVTQGVVAAVLLLAGGLGALQAATVAMALPFTVVILFSIGGLLRGLSMEGRIAQGAETAPDIVGGGVNMPWRLRLNAILAHPSKEAVIEFIDTVARPALVDVMDEIKSHDVCCKSYVVEGKADLWITHEGEPSFRFAVIPTSHQAPVFAIEAATDNDNMLENPDTYYRAEVSLSSGGQEYDIFGYNKEQIIHEVLNQYNRHMHYLNISREYHNPLEQE</sequence>
<feature type="transmembrane region" description="Helical" evidence="8">
    <location>
        <begin position="323"/>
        <end position="341"/>
    </location>
</feature>
<feature type="transmembrane region" description="Helical" evidence="8">
    <location>
        <begin position="451"/>
        <end position="470"/>
    </location>
</feature>